<feature type="domain" description="Transposase IS701-like DDE" evidence="2">
    <location>
        <begin position="84"/>
        <end position="136"/>
    </location>
</feature>
<protein>
    <recommendedName>
        <fullName evidence="2">Transposase IS701-like DDE domain-containing protein</fullName>
    </recommendedName>
</protein>
<name>A0ABN5M3R8_9RHOB</name>
<evidence type="ECO:0000256" key="1">
    <source>
        <dbReference type="SAM" id="MobiDB-lite"/>
    </source>
</evidence>
<reference evidence="3 4" key="1">
    <citation type="submission" date="2018-06" db="EMBL/GenBank/DDBJ databases">
        <title>Complete genome sequence of Paracoccus mutanolyticus strain RSP-02 isolated from cellulosic waste.</title>
        <authorList>
            <person name="Amrutha R.N."/>
            <person name="Shrivastav A."/>
            <person name="Buddana S.K."/>
            <person name="Deshpande U."/>
            <person name="Prakasham R.S."/>
        </authorList>
    </citation>
    <scope>NUCLEOTIDE SEQUENCE [LARGE SCALE GENOMIC DNA]</scope>
    <source>
        <strain evidence="3 4">RSP-02</strain>
    </source>
</reference>
<dbReference type="Pfam" id="PF13546">
    <property type="entry name" value="DDE_5"/>
    <property type="match status" value="1"/>
</dbReference>
<feature type="region of interest" description="Disordered" evidence="1">
    <location>
        <begin position="135"/>
        <end position="154"/>
    </location>
</feature>
<gene>
    <name evidence="3" type="ORF">DPM13_00590</name>
</gene>
<proteinExistence type="predicted"/>
<evidence type="ECO:0000313" key="3">
    <source>
        <dbReference type="EMBL" id="AWX92296.1"/>
    </source>
</evidence>
<evidence type="ECO:0000259" key="2">
    <source>
        <dbReference type="Pfam" id="PF13546"/>
    </source>
</evidence>
<sequence length="154" mass="17297">MKDLNVRLLARMRGAELTAHLELSSQVGISVPALKHGRIDRLQLPQILAKTRQRKGDGGNRLVLDAVTVDYATFGGRRPECLHLVIALHHALNSWADDPERRRKAHVPQEIGFATKPAIARNMIERALAAEMPFSWRGPRTTSPQRCSARRRLT</sequence>
<dbReference type="InterPro" id="IPR038721">
    <property type="entry name" value="IS701-like_DDE_dom"/>
</dbReference>
<accession>A0ABN5M3R8</accession>
<organism evidence="3 4">
    <name type="scientific">Paracoccus mutanolyticus</name>
    <dbReference type="NCBI Taxonomy" id="1499308"/>
    <lineage>
        <taxon>Bacteria</taxon>
        <taxon>Pseudomonadati</taxon>
        <taxon>Pseudomonadota</taxon>
        <taxon>Alphaproteobacteria</taxon>
        <taxon>Rhodobacterales</taxon>
        <taxon>Paracoccaceae</taxon>
        <taxon>Paracoccus</taxon>
    </lineage>
</organism>
<dbReference type="EMBL" id="CP030239">
    <property type="protein sequence ID" value="AWX92296.1"/>
    <property type="molecule type" value="Genomic_DNA"/>
</dbReference>
<keyword evidence="4" id="KW-1185">Reference proteome</keyword>
<dbReference type="Proteomes" id="UP000249922">
    <property type="component" value="Chromosome"/>
</dbReference>
<evidence type="ECO:0000313" key="4">
    <source>
        <dbReference type="Proteomes" id="UP000249922"/>
    </source>
</evidence>